<dbReference type="SUPFAM" id="SSF56059">
    <property type="entry name" value="Glutathione synthetase ATP-binding domain-like"/>
    <property type="match status" value="1"/>
</dbReference>
<keyword evidence="1" id="KW-0560">Oxidoreductase</keyword>
<reference evidence="3" key="1">
    <citation type="journal article" date="2021" name="G3 (Bethesda)">
        <title>Chromosome assembled and annotated genome sequence of Aspergillus flavus NRRL 3357.</title>
        <authorList>
            <person name="Skerker J.M."/>
            <person name="Pianalto K.M."/>
            <person name="Mondo S.J."/>
            <person name="Yang K."/>
            <person name="Arkin A.P."/>
            <person name="Keller N.P."/>
            <person name="Grigoriev I.V."/>
            <person name="Louise Glass N.L."/>
        </authorList>
    </citation>
    <scope>NUCLEOTIDE SEQUENCE [LARGE SCALE GENOMIC DNA]</scope>
    <source>
        <strain evidence="3">ATCC 200026 / FGSC A1120 / IAM 13836 / NRRL 3357 / JCM 12722 / SRRC 167</strain>
    </source>
</reference>
<dbReference type="SUPFAM" id="SSF51197">
    <property type="entry name" value="Clavaminate synthase-like"/>
    <property type="match status" value="1"/>
</dbReference>
<dbReference type="InterPro" id="IPR042098">
    <property type="entry name" value="TauD-like_sf"/>
</dbReference>
<dbReference type="Gene3D" id="3.60.130.10">
    <property type="entry name" value="Clavaminate synthase-like"/>
    <property type="match status" value="1"/>
</dbReference>
<evidence type="ECO:0000313" key="3">
    <source>
        <dbReference type="Proteomes" id="UP000596276"/>
    </source>
</evidence>
<name>A0A7U2MD45_ASPFN</name>
<dbReference type="GO" id="GO:0016491">
    <property type="term" value="F:oxidoreductase activity"/>
    <property type="evidence" value="ECO:0007669"/>
    <property type="project" value="UniProtKB-KW"/>
</dbReference>
<proteinExistence type="predicted"/>
<dbReference type="VEuPathDB" id="FungiDB:AFLA_012451"/>
<accession>A0A7U2MD45</accession>
<dbReference type="AlphaFoldDB" id="A0A7U2MD45"/>
<dbReference type="VEuPathDB" id="FungiDB:AFLA_006210"/>
<gene>
    <name evidence="2" type="ORF">F9C07_2225105</name>
</gene>
<protein>
    <recommendedName>
        <fullName evidence="4">TauD/TfdA-like domain-containing protein</fullName>
    </recommendedName>
</protein>
<keyword evidence="3" id="KW-1185">Reference proteome</keyword>
<evidence type="ECO:0000256" key="1">
    <source>
        <dbReference type="ARBA" id="ARBA00023002"/>
    </source>
</evidence>
<dbReference type="EMBL" id="CP044622">
    <property type="protein sequence ID" value="QRD81504.1"/>
    <property type="molecule type" value="Genomic_DNA"/>
</dbReference>
<organism evidence="2 3">
    <name type="scientific">Aspergillus flavus (strain ATCC 200026 / FGSC A1120 / IAM 13836 / NRRL 3357 / JCM 12722 / SRRC 167)</name>
    <dbReference type="NCBI Taxonomy" id="332952"/>
    <lineage>
        <taxon>Eukaryota</taxon>
        <taxon>Fungi</taxon>
        <taxon>Dikarya</taxon>
        <taxon>Ascomycota</taxon>
        <taxon>Pezizomycotina</taxon>
        <taxon>Eurotiomycetes</taxon>
        <taxon>Eurotiomycetidae</taxon>
        <taxon>Eurotiales</taxon>
        <taxon>Aspergillaceae</taxon>
        <taxon>Aspergillus</taxon>
        <taxon>Aspergillus subgen. Circumdati</taxon>
    </lineage>
</organism>
<sequence>MKIPAPQQLQQLHVSLDGGHYEPVTTFDPAKATYLQDQEALQENLLRLCSVNGWHKSSRAACSPRPVLVSSEHQRRWRELHEALVLAITDIVERWLTDPEARFPERMPLEPEEEDLLRWIDEQVPHNLPQYRDCRGSWRPDFLVEEENSEDGSGPVENFRISEINARFSFNGFMFATCGQQAIHDMGICDNGNGLVGATDPAKILKGLLRLFQPGLPLHLLKGDEAGVDIHMLVDFLDRYLGITPRFIMPADLRLLHEPQAKGGYKLCCVVKNPDSCDPATLIYHDGDILEEIHQVGLELHQREIRALEPEMLRQISLRCFNDMRTILLVHDKRMLGIVRQELENLVARNVLTLSQAKILDKGIPETILPGSLDLDQAIARCKEMPELKDEYILKPIRSGKGDGIVFGEDLNSEEWISRLEGLRSAQLIPGGGTCIVQRKVKQLLYDVVLRPTGVKTRYPLIGTYHSINEVSRVVPHLIASDLSCATRSSHVTEVSNALRKSGILKVSLQFKDDASKYLQNLILGLHKHHGHGLPITHSASRGWFWDIRPNSTTFQTPSHQARSETMQEFPWHTDCSYEEAPPKYFALQVLREDRCGGGTLSVMNVGKLSSMLSPSTCAALLRPQFRIDVPPEFVKNDASRHIIGSLMAADSSGAPNMLRFREDIMTPLNVEAAAALVELKDRLLGLEVQAETLHLTPDCLPRGSVVLMDNRRWLHARNEVMDPERHLRRVRWDARPFPAMTM</sequence>
<evidence type="ECO:0008006" key="4">
    <source>
        <dbReference type="Google" id="ProtNLM"/>
    </source>
</evidence>
<dbReference type="Proteomes" id="UP000596276">
    <property type="component" value="Chromosome 2"/>
</dbReference>
<evidence type="ECO:0000313" key="2">
    <source>
        <dbReference type="EMBL" id="QRD81504.1"/>
    </source>
</evidence>
<dbReference type="VEuPathDB" id="FungiDB:F9C07_2225105"/>